<dbReference type="PANTHER" id="PTHR48043">
    <property type="entry name" value="EG:EG0003.4 PROTEIN-RELATED"/>
    <property type="match status" value="1"/>
</dbReference>
<dbReference type="InterPro" id="IPR010610">
    <property type="entry name" value="EryCIII-like_C"/>
</dbReference>
<evidence type="ECO:0000313" key="5">
    <source>
        <dbReference type="Proteomes" id="UP000824998"/>
    </source>
</evidence>
<gene>
    <name evidence="4" type="ORF">BJ875DRAFT_53338</name>
</gene>
<dbReference type="GO" id="GO:0016758">
    <property type="term" value="F:hexosyltransferase activity"/>
    <property type="evidence" value="ECO:0007669"/>
    <property type="project" value="UniProtKB-ARBA"/>
</dbReference>
<name>A0A9P8C426_9HELO</name>
<dbReference type="GO" id="GO:0008194">
    <property type="term" value="F:UDP-glycosyltransferase activity"/>
    <property type="evidence" value="ECO:0007669"/>
    <property type="project" value="InterPro"/>
</dbReference>
<accession>A0A9P8C426</accession>
<sequence>MSVEEDSGQAESGVRDGVSGLKKVLFLTSSEYGQANVILAVAYELLLRRKYEVHIMSFELLKKRVKEISDLAAVEKQHAATFHTVPGLSYIQAIDRNTQSFGPYPPGVKGALKTYKITLPIMATAWDGPEYMTGYSACLETLRTMVPDIIVVDPFFDQGLQACKTASRDYVVLSPNTFQEILKKQQPFLHRLCTYPAISSGFAYPVPWSQVPANIYLKISMLFILLRSPKMKTLMNLRKSQNLPAIPPNFDLWQPQNHYLVPSIPETDFPCKITSNVTPCGPLLLPVSPVSEIDPALGAWLERGPTVLINLGSHIRMDNIMVREFAVGLKVLLDRRPKIQVLWKLKTSGGLALPPTKSDPRSHKLAKLEEDDDALGKGSLDAITNEIVGGRVKIMEWMSVDPLAVLQTGHIVCSVHHGGSNSFHEALSVGVPHIVLPCWLDTLEFANRVEWLGIGVYGSRTAAPRVDAWELSRALMRVLGDSKEALKMNKKANELAAICSKVGGRAKACEKIINLLERS</sequence>
<proteinExistence type="predicted"/>
<comment type="caution">
    <text evidence="4">The sequence shown here is derived from an EMBL/GenBank/DDBJ whole genome shotgun (WGS) entry which is preliminary data.</text>
</comment>
<reference evidence="4" key="1">
    <citation type="journal article" date="2021" name="IMA Fungus">
        <title>Genomic characterization of three marine fungi, including Emericellopsis atlantica sp. nov. with signatures of a generalist lifestyle and marine biomass degradation.</title>
        <authorList>
            <person name="Hagestad O.C."/>
            <person name="Hou L."/>
            <person name="Andersen J.H."/>
            <person name="Hansen E.H."/>
            <person name="Altermark B."/>
            <person name="Li C."/>
            <person name="Kuhnert E."/>
            <person name="Cox R.J."/>
            <person name="Crous P.W."/>
            <person name="Spatafora J.W."/>
            <person name="Lail K."/>
            <person name="Amirebrahimi M."/>
            <person name="Lipzen A."/>
            <person name="Pangilinan J."/>
            <person name="Andreopoulos W."/>
            <person name="Hayes R.D."/>
            <person name="Ng V."/>
            <person name="Grigoriev I.V."/>
            <person name="Jackson S.A."/>
            <person name="Sutton T.D.S."/>
            <person name="Dobson A.D.W."/>
            <person name="Rama T."/>
        </authorList>
    </citation>
    <scope>NUCLEOTIDE SEQUENCE</scope>
    <source>
        <strain evidence="4">TRa018bII</strain>
    </source>
</reference>
<dbReference type="Gene3D" id="3.40.50.2000">
    <property type="entry name" value="Glycogen Phosphorylase B"/>
    <property type="match status" value="2"/>
</dbReference>
<keyword evidence="1" id="KW-0328">Glycosyltransferase</keyword>
<dbReference type="SUPFAM" id="SSF53756">
    <property type="entry name" value="UDP-Glycosyltransferase/glycogen phosphorylase"/>
    <property type="match status" value="1"/>
</dbReference>
<organism evidence="4 5">
    <name type="scientific">Amylocarpus encephaloides</name>
    <dbReference type="NCBI Taxonomy" id="45428"/>
    <lineage>
        <taxon>Eukaryota</taxon>
        <taxon>Fungi</taxon>
        <taxon>Dikarya</taxon>
        <taxon>Ascomycota</taxon>
        <taxon>Pezizomycotina</taxon>
        <taxon>Leotiomycetes</taxon>
        <taxon>Helotiales</taxon>
        <taxon>Helotiales incertae sedis</taxon>
        <taxon>Amylocarpus</taxon>
    </lineage>
</organism>
<dbReference type="CDD" id="cd03784">
    <property type="entry name" value="GT1_Gtf-like"/>
    <property type="match status" value="1"/>
</dbReference>
<evidence type="ECO:0000256" key="1">
    <source>
        <dbReference type="ARBA" id="ARBA00022676"/>
    </source>
</evidence>
<dbReference type="Pfam" id="PF06722">
    <property type="entry name" value="EryCIII-like_C"/>
    <property type="match status" value="1"/>
</dbReference>
<dbReference type="AlphaFoldDB" id="A0A9P8C426"/>
<dbReference type="InterPro" id="IPR050271">
    <property type="entry name" value="UDP-glycosyltransferase"/>
</dbReference>
<protein>
    <submittedName>
        <fullName evidence="4">UDP-glucoronosyl and UDP-glucosyl transferase family protein</fullName>
    </submittedName>
</protein>
<evidence type="ECO:0000256" key="2">
    <source>
        <dbReference type="ARBA" id="ARBA00022679"/>
    </source>
</evidence>
<keyword evidence="2 4" id="KW-0808">Transferase</keyword>
<dbReference type="EMBL" id="MU251511">
    <property type="protein sequence ID" value="KAG9233188.1"/>
    <property type="molecule type" value="Genomic_DNA"/>
</dbReference>
<dbReference type="Proteomes" id="UP000824998">
    <property type="component" value="Unassembled WGS sequence"/>
</dbReference>
<dbReference type="OrthoDB" id="407298at2759"/>
<keyword evidence="5" id="KW-1185">Reference proteome</keyword>
<evidence type="ECO:0000259" key="3">
    <source>
        <dbReference type="Pfam" id="PF06722"/>
    </source>
</evidence>
<dbReference type="InterPro" id="IPR002213">
    <property type="entry name" value="UDP_glucos_trans"/>
</dbReference>
<dbReference type="PANTHER" id="PTHR48043:SF145">
    <property type="entry name" value="FI06409P-RELATED"/>
    <property type="match status" value="1"/>
</dbReference>
<feature type="domain" description="Erythromycin biosynthesis protein CIII-like C-terminal" evidence="3">
    <location>
        <begin position="402"/>
        <end position="497"/>
    </location>
</feature>
<evidence type="ECO:0000313" key="4">
    <source>
        <dbReference type="EMBL" id="KAG9233188.1"/>
    </source>
</evidence>